<dbReference type="EMBL" id="JAMPLM010000002">
    <property type="protein sequence ID" value="MEP1057480.1"/>
    <property type="molecule type" value="Genomic_DNA"/>
</dbReference>
<dbReference type="Proteomes" id="UP001476950">
    <property type="component" value="Unassembled WGS sequence"/>
</dbReference>
<accession>A0ABV0KGI4</accession>
<organism evidence="2 3">
    <name type="scientific">Stenomitos frigidus AS-A4</name>
    <dbReference type="NCBI Taxonomy" id="2933935"/>
    <lineage>
        <taxon>Bacteria</taxon>
        <taxon>Bacillati</taxon>
        <taxon>Cyanobacteriota</taxon>
        <taxon>Cyanophyceae</taxon>
        <taxon>Leptolyngbyales</taxon>
        <taxon>Leptolyngbyaceae</taxon>
        <taxon>Stenomitos</taxon>
    </lineage>
</organism>
<feature type="transmembrane region" description="Helical" evidence="1">
    <location>
        <begin position="165"/>
        <end position="187"/>
    </location>
</feature>
<comment type="caution">
    <text evidence="2">The sequence shown here is derived from an EMBL/GenBank/DDBJ whole genome shotgun (WGS) entry which is preliminary data.</text>
</comment>
<keyword evidence="1" id="KW-1133">Transmembrane helix</keyword>
<dbReference type="Pfam" id="PF11375">
    <property type="entry name" value="DUF3177"/>
    <property type="match status" value="1"/>
</dbReference>
<evidence type="ECO:0000313" key="3">
    <source>
        <dbReference type="Proteomes" id="UP001476950"/>
    </source>
</evidence>
<keyword evidence="3" id="KW-1185">Reference proteome</keyword>
<feature type="transmembrane region" description="Helical" evidence="1">
    <location>
        <begin position="15"/>
        <end position="35"/>
    </location>
</feature>
<evidence type="ECO:0000256" key="1">
    <source>
        <dbReference type="SAM" id="Phobius"/>
    </source>
</evidence>
<reference evidence="2 3" key="1">
    <citation type="submission" date="2022-04" db="EMBL/GenBank/DDBJ databases">
        <title>Positive selection, recombination, and allopatry shape intraspecific diversity of widespread and dominant cyanobacteria.</title>
        <authorList>
            <person name="Wei J."/>
            <person name="Shu W."/>
            <person name="Hu C."/>
        </authorList>
    </citation>
    <scope>NUCLEOTIDE SEQUENCE [LARGE SCALE GENOMIC DNA]</scope>
    <source>
        <strain evidence="2 3">AS-A4</strain>
    </source>
</reference>
<dbReference type="InterPro" id="IPR021515">
    <property type="entry name" value="DUF3177"/>
</dbReference>
<feature type="transmembrane region" description="Helical" evidence="1">
    <location>
        <begin position="47"/>
        <end position="68"/>
    </location>
</feature>
<proteinExistence type="predicted"/>
<sequence>MPFPSWLPSLVWTDYRLALLFTVLFPLALLLWTFIAKAEAMQSLLAIYWRVSSLLAITVYLLIGALPVGFVTGWLARLLIPVSLWFWADLNEEISEQPSSRLKLAFTSWRWAVSIYCGLGALAQIPVLRCAFLGANTLLGDPFCRLWLEPPWALREAIHATTKPFFLGFLALVALAVYVLYLGYFVVVRLGRQGRSATGQ</sequence>
<keyword evidence="1" id="KW-0812">Transmembrane</keyword>
<evidence type="ECO:0000313" key="2">
    <source>
        <dbReference type="EMBL" id="MEP1057480.1"/>
    </source>
</evidence>
<dbReference type="RefSeq" id="WP_190450434.1">
    <property type="nucleotide sequence ID" value="NZ_JAMPLM010000002.1"/>
</dbReference>
<name>A0ABV0KGI4_9CYAN</name>
<protein>
    <submittedName>
        <fullName evidence="2">DUF3177 family protein</fullName>
    </submittedName>
</protein>
<keyword evidence="1" id="KW-0472">Membrane</keyword>
<gene>
    <name evidence="2" type="ORF">NDI38_03460</name>
</gene>